<keyword evidence="1" id="KW-1133">Transmembrane helix</keyword>
<dbReference type="EMBL" id="CP021744">
    <property type="protein sequence ID" value="ARZ67540.1"/>
    <property type="molecule type" value="Genomic_DNA"/>
</dbReference>
<gene>
    <name evidence="2" type="ORF">SMD11_1883</name>
</gene>
<evidence type="ECO:0000313" key="3">
    <source>
        <dbReference type="Proteomes" id="UP000195755"/>
    </source>
</evidence>
<evidence type="ECO:0000313" key="2">
    <source>
        <dbReference type="EMBL" id="ARZ67540.1"/>
    </source>
</evidence>
<keyword evidence="1" id="KW-0472">Membrane</keyword>
<reference evidence="2 3" key="1">
    <citation type="submission" date="2017-06" db="EMBL/GenBank/DDBJ databases">
        <title>Streptomyces albireticuli Genome sequencing and assembly.</title>
        <authorList>
            <person name="Wang Y."/>
            <person name="Du B."/>
            <person name="Ding Y."/>
            <person name="Liu H."/>
            <person name="Hou Q."/>
            <person name="Liu K."/>
            <person name="Yao L."/>
            <person name="Wang C."/>
        </authorList>
    </citation>
    <scope>NUCLEOTIDE SEQUENCE [LARGE SCALE GENOMIC DNA]</scope>
    <source>
        <strain evidence="2 3">MDJK11</strain>
    </source>
</reference>
<keyword evidence="1" id="KW-0812">Transmembrane</keyword>
<protein>
    <submittedName>
        <fullName evidence="2">Uncharacterized protein</fullName>
    </submittedName>
</protein>
<dbReference type="Proteomes" id="UP000195755">
    <property type="component" value="Chromosome"/>
</dbReference>
<dbReference type="AlphaFoldDB" id="A0A1Z2KZT7"/>
<proteinExistence type="predicted"/>
<feature type="transmembrane region" description="Helical" evidence="1">
    <location>
        <begin position="53"/>
        <end position="72"/>
    </location>
</feature>
<accession>A0A1Z2KZT7</accession>
<sequence>MERLAALALQLDPCDVHLQVPADAVEGVKRLLQRVPDIDQPLRLGVRHHRIELIVAVVVELALALVVAHLLIP</sequence>
<organism evidence="2 3">
    <name type="scientific">Streptomyces albireticuli</name>
    <dbReference type="NCBI Taxonomy" id="1940"/>
    <lineage>
        <taxon>Bacteria</taxon>
        <taxon>Bacillati</taxon>
        <taxon>Actinomycetota</taxon>
        <taxon>Actinomycetes</taxon>
        <taxon>Kitasatosporales</taxon>
        <taxon>Streptomycetaceae</taxon>
        <taxon>Streptomyces</taxon>
    </lineage>
</organism>
<name>A0A1Z2KZT7_9ACTN</name>
<evidence type="ECO:0000256" key="1">
    <source>
        <dbReference type="SAM" id="Phobius"/>
    </source>
</evidence>
<dbReference type="KEGG" id="salj:SMD11_1883"/>